<proteinExistence type="predicted"/>
<feature type="transmembrane region" description="Helical" evidence="2">
    <location>
        <begin position="149"/>
        <end position="174"/>
    </location>
</feature>
<dbReference type="PATRIC" id="fig|331679.3.peg.970"/>
<dbReference type="RefSeq" id="WP_057804235.1">
    <property type="nucleotide sequence ID" value="NZ_JQBX01000026.1"/>
</dbReference>
<feature type="coiled-coil region" evidence="1">
    <location>
        <begin position="114"/>
        <end position="148"/>
    </location>
</feature>
<protein>
    <submittedName>
        <fullName evidence="3">Uncharacterized protein</fullName>
    </submittedName>
</protein>
<feature type="transmembrane region" description="Helical" evidence="2">
    <location>
        <begin position="255"/>
        <end position="281"/>
    </location>
</feature>
<keyword evidence="2" id="KW-0812">Transmembrane</keyword>
<keyword evidence="2" id="KW-0472">Membrane</keyword>
<evidence type="ECO:0000256" key="1">
    <source>
        <dbReference type="SAM" id="Coils"/>
    </source>
</evidence>
<name>A0A0R2L311_9LACO</name>
<comment type="caution">
    <text evidence="3">The sequence shown here is derived from an EMBL/GenBank/DDBJ whole genome shotgun (WGS) entry which is preliminary data.</text>
</comment>
<dbReference type="AlphaFoldDB" id="A0A0R2L311"/>
<evidence type="ECO:0000313" key="4">
    <source>
        <dbReference type="Proteomes" id="UP000051859"/>
    </source>
</evidence>
<organism evidence="3 4">
    <name type="scientific">Pediococcus stilesii</name>
    <dbReference type="NCBI Taxonomy" id="331679"/>
    <lineage>
        <taxon>Bacteria</taxon>
        <taxon>Bacillati</taxon>
        <taxon>Bacillota</taxon>
        <taxon>Bacilli</taxon>
        <taxon>Lactobacillales</taxon>
        <taxon>Lactobacillaceae</taxon>
        <taxon>Pediococcus</taxon>
    </lineage>
</organism>
<gene>
    <name evidence="3" type="ORF">IV81_GL000960</name>
</gene>
<feature type="transmembrane region" description="Helical" evidence="2">
    <location>
        <begin position="230"/>
        <end position="249"/>
    </location>
</feature>
<keyword evidence="2" id="KW-1133">Transmembrane helix</keyword>
<dbReference type="Proteomes" id="UP000051859">
    <property type="component" value="Unassembled WGS sequence"/>
</dbReference>
<sequence>MDGTAEKIVKEFQILSREAPLPKQILKHESFKNIWHLLNTTEYIGYAPISRFAFQYEELDAFKQSLQEAGFLARNDEESFYNEVAEKNFLKILDHMELVSIQSQSIDSHQQRKIDLQNEKLESLKSSLKKANDELVSLQKNSENLANKLTADFVTILGIFTSITFATFGGLQLLGNVFGKIKSTDAVSVGSEVMLGAIFLFGTYMILVALLTGISKLIGKEYRTSFPTRFLIVFSFFTIFMFGLIYSNIDYIEDIFIVHPLISMIVAIITGMVISVIAFIIDYRYRKIWSRQGSSKNG</sequence>
<accession>A0A0R2L311</accession>
<evidence type="ECO:0000313" key="3">
    <source>
        <dbReference type="EMBL" id="KRN93111.1"/>
    </source>
</evidence>
<feature type="transmembrane region" description="Helical" evidence="2">
    <location>
        <begin position="194"/>
        <end position="218"/>
    </location>
</feature>
<reference evidence="3 4" key="1">
    <citation type="journal article" date="2015" name="Genome Announc.">
        <title>Expanding the biotechnology potential of lactobacilli through comparative genomics of 213 strains and associated genera.</title>
        <authorList>
            <person name="Sun Z."/>
            <person name="Harris H.M."/>
            <person name="McCann A."/>
            <person name="Guo C."/>
            <person name="Argimon S."/>
            <person name="Zhang W."/>
            <person name="Yang X."/>
            <person name="Jeffery I.B."/>
            <person name="Cooney J.C."/>
            <person name="Kagawa T.F."/>
            <person name="Liu W."/>
            <person name="Song Y."/>
            <person name="Salvetti E."/>
            <person name="Wrobel A."/>
            <person name="Rasinkangas P."/>
            <person name="Parkhill J."/>
            <person name="Rea M.C."/>
            <person name="O'Sullivan O."/>
            <person name="Ritari J."/>
            <person name="Douillard F.P."/>
            <person name="Paul Ross R."/>
            <person name="Yang R."/>
            <person name="Briner A.E."/>
            <person name="Felis G.E."/>
            <person name="de Vos W.M."/>
            <person name="Barrangou R."/>
            <person name="Klaenhammer T.R."/>
            <person name="Caufield P.W."/>
            <person name="Cui Y."/>
            <person name="Zhang H."/>
            <person name="O'Toole P.W."/>
        </authorList>
    </citation>
    <scope>NUCLEOTIDE SEQUENCE [LARGE SCALE GENOMIC DNA]</scope>
    <source>
        <strain evidence="3 4">DSM 18001</strain>
    </source>
</reference>
<dbReference type="EMBL" id="JQBX01000026">
    <property type="protein sequence ID" value="KRN93111.1"/>
    <property type="molecule type" value="Genomic_DNA"/>
</dbReference>
<keyword evidence="1" id="KW-0175">Coiled coil</keyword>
<evidence type="ECO:0000256" key="2">
    <source>
        <dbReference type="SAM" id="Phobius"/>
    </source>
</evidence>
<keyword evidence="4" id="KW-1185">Reference proteome</keyword>